<dbReference type="EMBL" id="CAJHJT010000056">
    <property type="protein sequence ID" value="CAD7015204.1"/>
    <property type="molecule type" value="Genomic_DNA"/>
</dbReference>
<reference evidence="1" key="1">
    <citation type="submission" date="2020-11" db="EMBL/GenBank/DDBJ databases">
        <authorList>
            <person name="Whitehead M."/>
        </authorList>
    </citation>
    <scope>NUCLEOTIDE SEQUENCE</scope>
    <source>
        <strain evidence="1">EGII</strain>
    </source>
</reference>
<gene>
    <name evidence="1" type="ORF">CCAP1982_LOCUS23153</name>
</gene>
<keyword evidence="2" id="KW-1185">Reference proteome</keyword>
<proteinExistence type="predicted"/>
<organism evidence="1 2">
    <name type="scientific">Ceratitis capitata</name>
    <name type="common">Mediterranean fruit fly</name>
    <name type="synonym">Tephritis capitata</name>
    <dbReference type="NCBI Taxonomy" id="7213"/>
    <lineage>
        <taxon>Eukaryota</taxon>
        <taxon>Metazoa</taxon>
        <taxon>Ecdysozoa</taxon>
        <taxon>Arthropoda</taxon>
        <taxon>Hexapoda</taxon>
        <taxon>Insecta</taxon>
        <taxon>Pterygota</taxon>
        <taxon>Neoptera</taxon>
        <taxon>Endopterygota</taxon>
        <taxon>Diptera</taxon>
        <taxon>Brachycera</taxon>
        <taxon>Muscomorpha</taxon>
        <taxon>Tephritoidea</taxon>
        <taxon>Tephritidae</taxon>
        <taxon>Ceratitis</taxon>
        <taxon>Ceratitis</taxon>
    </lineage>
</organism>
<dbReference type="Proteomes" id="UP000606786">
    <property type="component" value="Unassembled WGS sequence"/>
</dbReference>
<name>A0A811VJN8_CERCA</name>
<evidence type="ECO:0000313" key="2">
    <source>
        <dbReference type="Proteomes" id="UP000606786"/>
    </source>
</evidence>
<accession>A0A811VJN8</accession>
<evidence type="ECO:0000313" key="1">
    <source>
        <dbReference type="EMBL" id="CAD7015204.1"/>
    </source>
</evidence>
<protein>
    <submittedName>
        <fullName evidence="1">(Mediterranean fruit fly) hypothetical protein</fullName>
    </submittedName>
</protein>
<sequence>MQEMQNVAADCVNGSMNVTTEKPAIGSKGAPATMVLLKTGCNGYVVIVIDSNADCLTFSVTNHESHDQLAVDSIFNTP</sequence>
<comment type="caution">
    <text evidence="1">The sequence shown here is derived from an EMBL/GenBank/DDBJ whole genome shotgun (WGS) entry which is preliminary data.</text>
</comment>
<dbReference type="AlphaFoldDB" id="A0A811VJN8"/>